<protein>
    <submittedName>
        <fullName evidence="1">Uncharacterized protein</fullName>
    </submittedName>
</protein>
<organism evidence="1 2">
    <name type="scientific">Araneus ventricosus</name>
    <name type="common">Orbweaver spider</name>
    <name type="synonym">Epeira ventricosa</name>
    <dbReference type="NCBI Taxonomy" id="182803"/>
    <lineage>
        <taxon>Eukaryota</taxon>
        <taxon>Metazoa</taxon>
        <taxon>Ecdysozoa</taxon>
        <taxon>Arthropoda</taxon>
        <taxon>Chelicerata</taxon>
        <taxon>Arachnida</taxon>
        <taxon>Araneae</taxon>
        <taxon>Araneomorphae</taxon>
        <taxon>Entelegynae</taxon>
        <taxon>Araneoidea</taxon>
        <taxon>Araneidae</taxon>
        <taxon>Araneus</taxon>
    </lineage>
</organism>
<name>A0A4Y2BF92_ARAVE</name>
<dbReference type="AlphaFoldDB" id="A0A4Y2BF92"/>
<evidence type="ECO:0000313" key="1">
    <source>
        <dbReference type="EMBL" id="GBL90055.1"/>
    </source>
</evidence>
<keyword evidence="2" id="KW-1185">Reference proteome</keyword>
<evidence type="ECO:0000313" key="2">
    <source>
        <dbReference type="Proteomes" id="UP000499080"/>
    </source>
</evidence>
<proteinExistence type="predicted"/>
<reference evidence="1 2" key="1">
    <citation type="journal article" date="2019" name="Sci. Rep.">
        <title>Orb-weaving spider Araneus ventricosus genome elucidates the spidroin gene catalogue.</title>
        <authorList>
            <person name="Kono N."/>
            <person name="Nakamura H."/>
            <person name="Ohtoshi R."/>
            <person name="Moran D.A.P."/>
            <person name="Shinohara A."/>
            <person name="Yoshida Y."/>
            <person name="Fujiwara M."/>
            <person name="Mori M."/>
            <person name="Tomita M."/>
            <person name="Arakawa K."/>
        </authorList>
    </citation>
    <scope>NUCLEOTIDE SEQUENCE [LARGE SCALE GENOMIC DNA]</scope>
</reference>
<dbReference type="Proteomes" id="UP000499080">
    <property type="component" value="Unassembled WGS sequence"/>
</dbReference>
<accession>A0A4Y2BF92</accession>
<comment type="caution">
    <text evidence="1">The sequence shown here is derived from an EMBL/GenBank/DDBJ whole genome shotgun (WGS) entry which is preliminary data.</text>
</comment>
<sequence length="124" mass="14051">MEKDNFDSLQQEMKTMAIAEVTYLESPMAHFSTNMYILINNIGDAIMNTHYSYVYRTNGVDGGELDVTGWRNTNLVQSKFVLLMNNQFAISESQIKSAFSVLIDEVNCRKEVFVFSGCAKKAVE</sequence>
<gene>
    <name evidence="1" type="ORF">AVEN_135425_1</name>
</gene>
<dbReference type="EMBL" id="BGPR01000069">
    <property type="protein sequence ID" value="GBL90055.1"/>
    <property type="molecule type" value="Genomic_DNA"/>
</dbReference>